<dbReference type="EMBL" id="JABWAB010000005">
    <property type="protein sequence ID" value="KAF6050760.1"/>
    <property type="molecule type" value="Genomic_DNA"/>
</dbReference>
<accession>A0A8X7TAR4</accession>
<dbReference type="Pfam" id="PF13181">
    <property type="entry name" value="TPR_8"/>
    <property type="match status" value="1"/>
</dbReference>
<protein>
    <submittedName>
        <fullName evidence="3">TPR repeat family protein</fullName>
    </submittedName>
</protein>
<proteinExistence type="predicted"/>
<comment type="caution">
    <text evidence="3">The sequence shown here is derived from an EMBL/GenBank/DDBJ whole genome shotgun (WGS) entry which is preliminary data.</text>
</comment>
<evidence type="ECO:0000313" key="3">
    <source>
        <dbReference type="EMBL" id="KAF6050760.1"/>
    </source>
</evidence>
<dbReference type="GO" id="GO:0031505">
    <property type="term" value="P:fungal-type cell wall organization"/>
    <property type="evidence" value="ECO:0007669"/>
    <property type="project" value="EnsemblFungi"/>
</dbReference>
<keyword evidence="1" id="KW-0677">Repeat</keyword>
<gene>
    <name evidence="3" type="ORF">FOB60_003428</name>
</gene>
<dbReference type="OrthoDB" id="1936594at2759"/>
<sequence>MESLKSTLTQLLLLVPSEVFQPGENERLNRLTRAVLEARYVNILEISDYKEVASLPEVHHILQQYGDVPLIDVLRDFANTIIDASKTLLGEEGLIDAHIYAITFLQLFIQSNFTGPPITMSAHSLLFPTVNEQQLQLDAVKALNVEGQAAYDLMQDPVYLILAELMFERLTDTPIEASLFCGHASAQKALDHAESLRSRIDSPLGASIVWWKSRALQVHSSIFSEPSGIISSVCGVFLETNLLKHIVPLSDSPNGIQMLTQAQFVLEQARVYIHAQTEHASVAPLNKAIKITGLQLLLSGAKAKRTKFQKFHTSNLIVLAKSRQKTLYDVIDGNHNLENYNLDSDLLLEKPQYESLENLDLEAENEAKRIKLDPKLVVDELAENRLLPLAMTVEDIPSDLKALDPNKQPALSDVDILQMLLRLTVIKQTTPANDSLVEDELLALVARIIYSDSKEGNWLLYSRALWERSLLETGKSRTIERGILQMTSLIEEIGLKITTRLLPQSEDSDPNLVASVRLRFIHQLPLLPQWALDAKLAEKYMSLGVIKSALEIYERLQLQVEASLCYAAIGREQEAEKILINRIKEHPEDARAISILGDLKQSPQLWEKAWQVGHYAKAKASLSKYYYAPPAESGLSKNLELAISHMYDCLHVNPLSYENWFFYGCCGLESGQFELASEAFTRCVSLDDSNSYAWSNLASALLKLDKIKPAFNALQKAVRSSGDRKSWKVYENYMNVAMQLNEWNDVLIAYRELLSIRKDEGDSVIDIPVLEKLSEILISSDFPQEGNGLSHFQRSCMQLICDTLPTLITSSARCWRIIARVELWRKRPWAALECHEKAYRALLHNPDLEVNEEVWNEVVDACADLVGAFESLGDLPGKHGAGDLVCKDWKFKARTTVRSLLSKGKDIWEDTQGWETLLSLKEELRN</sequence>
<dbReference type="InterPro" id="IPR011990">
    <property type="entry name" value="TPR-like_helical_dom_sf"/>
</dbReference>
<evidence type="ECO:0000313" key="4">
    <source>
        <dbReference type="Proteomes" id="UP000590412"/>
    </source>
</evidence>
<evidence type="ECO:0000256" key="2">
    <source>
        <dbReference type="ARBA" id="ARBA00022803"/>
    </source>
</evidence>
<reference evidence="3" key="1">
    <citation type="submission" date="2020-03" db="EMBL/GenBank/DDBJ databases">
        <title>FDA dAtabase for Regulatory Grade micrObial Sequences (FDA-ARGOS): Supporting development and validation of Infectious Disease Dx tests.</title>
        <authorList>
            <person name="Campos J."/>
            <person name="Goldberg B."/>
            <person name="Tallon L."/>
            <person name="Sadzewicz L."/>
            <person name="Vavikolanu K."/>
            <person name="Mehta A."/>
            <person name="Aluvathingal J."/>
            <person name="Nadendla S."/>
            <person name="Nandy P."/>
            <person name="Geyer C."/>
            <person name="Yan Y."/>
            <person name="Sichtig H."/>
        </authorList>
    </citation>
    <scope>NUCLEOTIDE SEQUENCE [LARGE SCALE GENOMIC DNA]</scope>
    <source>
        <strain evidence="3">FDAARGOS_652</strain>
    </source>
</reference>
<name>A0A8X7TAR4_CANPA</name>
<keyword evidence="2" id="KW-0802">TPR repeat</keyword>
<organism evidence="3 4">
    <name type="scientific">Candida parapsilosis</name>
    <name type="common">Yeast</name>
    <dbReference type="NCBI Taxonomy" id="5480"/>
    <lineage>
        <taxon>Eukaryota</taxon>
        <taxon>Fungi</taxon>
        <taxon>Dikarya</taxon>
        <taxon>Ascomycota</taxon>
        <taxon>Saccharomycotina</taxon>
        <taxon>Pichiomycetes</taxon>
        <taxon>Debaryomycetaceae</taxon>
        <taxon>Candida/Lodderomyces clade</taxon>
        <taxon>Candida</taxon>
    </lineage>
</organism>
<dbReference type="PANTHER" id="PTHR16193">
    <property type="entry name" value="TETRATRICOPEPTIDE REPEAT PROTEIN 27"/>
    <property type="match status" value="1"/>
</dbReference>
<evidence type="ECO:0000256" key="1">
    <source>
        <dbReference type="ARBA" id="ARBA00022737"/>
    </source>
</evidence>
<dbReference type="GO" id="GO:0005737">
    <property type="term" value="C:cytoplasm"/>
    <property type="evidence" value="ECO:0007669"/>
    <property type="project" value="EnsemblFungi"/>
</dbReference>
<dbReference type="Proteomes" id="UP000590412">
    <property type="component" value="Unassembled WGS sequence"/>
</dbReference>
<dbReference type="InterPro" id="IPR019734">
    <property type="entry name" value="TPR_rpt"/>
</dbReference>
<dbReference type="Gene3D" id="1.25.40.10">
    <property type="entry name" value="Tetratricopeptide repeat domain"/>
    <property type="match status" value="1"/>
</dbReference>
<dbReference type="AlphaFoldDB" id="A0A8X7TAR4"/>
<dbReference type="InterPro" id="IPR044244">
    <property type="entry name" value="TTC27/Emw1"/>
</dbReference>
<dbReference type="SUPFAM" id="SSF48452">
    <property type="entry name" value="TPR-like"/>
    <property type="match status" value="1"/>
</dbReference>
<dbReference type="PANTHER" id="PTHR16193:SF0">
    <property type="entry name" value="TETRATRICOPEPTIDE REPEAT PROTEIN 27"/>
    <property type="match status" value="1"/>
</dbReference>
<dbReference type="GO" id="GO:0005634">
    <property type="term" value="C:nucleus"/>
    <property type="evidence" value="ECO:0007669"/>
    <property type="project" value="EnsemblFungi"/>
</dbReference>